<dbReference type="Proteomes" id="UP000299102">
    <property type="component" value="Unassembled WGS sequence"/>
</dbReference>
<evidence type="ECO:0000313" key="2">
    <source>
        <dbReference type="Proteomes" id="UP000299102"/>
    </source>
</evidence>
<dbReference type="AlphaFoldDB" id="A0A4C1SBE2"/>
<protein>
    <submittedName>
        <fullName evidence="1">Uncharacterized protein</fullName>
    </submittedName>
</protein>
<organism evidence="1 2">
    <name type="scientific">Eumeta variegata</name>
    <name type="common">Bagworm moth</name>
    <name type="synonym">Eumeta japonica</name>
    <dbReference type="NCBI Taxonomy" id="151549"/>
    <lineage>
        <taxon>Eukaryota</taxon>
        <taxon>Metazoa</taxon>
        <taxon>Ecdysozoa</taxon>
        <taxon>Arthropoda</taxon>
        <taxon>Hexapoda</taxon>
        <taxon>Insecta</taxon>
        <taxon>Pterygota</taxon>
        <taxon>Neoptera</taxon>
        <taxon>Endopterygota</taxon>
        <taxon>Lepidoptera</taxon>
        <taxon>Glossata</taxon>
        <taxon>Ditrysia</taxon>
        <taxon>Tineoidea</taxon>
        <taxon>Psychidae</taxon>
        <taxon>Oiketicinae</taxon>
        <taxon>Eumeta</taxon>
    </lineage>
</organism>
<evidence type="ECO:0000313" key="1">
    <source>
        <dbReference type="EMBL" id="GBO99488.1"/>
    </source>
</evidence>
<sequence>MLNDFTVQRTKFCRCEVNHESVATPKIGMRWRRRKGWRALHLRIASFANPPFGASHNRRDATRRQSRIEVLRVFMLFRAGIVRVDCEELLSAAVNPACSG</sequence>
<proteinExistence type="predicted"/>
<reference evidence="1 2" key="1">
    <citation type="journal article" date="2019" name="Commun. Biol.">
        <title>The bagworm genome reveals a unique fibroin gene that provides high tensile strength.</title>
        <authorList>
            <person name="Kono N."/>
            <person name="Nakamura H."/>
            <person name="Ohtoshi R."/>
            <person name="Tomita M."/>
            <person name="Numata K."/>
            <person name="Arakawa K."/>
        </authorList>
    </citation>
    <scope>NUCLEOTIDE SEQUENCE [LARGE SCALE GENOMIC DNA]</scope>
</reference>
<name>A0A4C1SBE2_EUMVA</name>
<keyword evidence="2" id="KW-1185">Reference proteome</keyword>
<dbReference type="EMBL" id="BGZK01003280">
    <property type="protein sequence ID" value="GBO99488.1"/>
    <property type="molecule type" value="Genomic_DNA"/>
</dbReference>
<accession>A0A4C1SBE2</accession>
<comment type="caution">
    <text evidence="1">The sequence shown here is derived from an EMBL/GenBank/DDBJ whole genome shotgun (WGS) entry which is preliminary data.</text>
</comment>
<gene>
    <name evidence="1" type="ORF">EVAR_71107_1</name>
</gene>